<comment type="similarity">
    <text evidence="7">Belongs to the OMP decarboxylase family. Type 1 subfamily.</text>
</comment>
<comment type="pathway">
    <text evidence="2 7 8">Pyrimidine metabolism; UMP biosynthesis via de novo pathway; UMP from orotate: step 2/2.</text>
</comment>
<keyword evidence="11" id="KW-1185">Reference proteome</keyword>
<dbReference type="SUPFAM" id="SSF51366">
    <property type="entry name" value="Ribulose-phoshate binding barrel"/>
    <property type="match status" value="1"/>
</dbReference>
<dbReference type="SMART" id="SM00934">
    <property type="entry name" value="OMPdecase"/>
    <property type="match status" value="1"/>
</dbReference>
<feature type="active site" description="Proton donor" evidence="7">
    <location>
        <position position="59"/>
    </location>
</feature>
<evidence type="ECO:0000259" key="9">
    <source>
        <dbReference type="SMART" id="SM00934"/>
    </source>
</evidence>
<comment type="function">
    <text evidence="1 7">Catalyzes the decarboxylation of orotidine 5'-monophosphate (OMP) to uridine 5'-monophosphate (UMP).</text>
</comment>
<feature type="binding site" evidence="7">
    <location>
        <position position="206"/>
    </location>
    <ligand>
        <name>substrate</name>
    </ligand>
</feature>
<evidence type="ECO:0000256" key="5">
    <source>
        <dbReference type="ARBA" id="ARBA00023239"/>
    </source>
</evidence>
<dbReference type="InterPro" id="IPR001754">
    <property type="entry name" value="OMPdeCOase_dom"/>
</dbReference>
<evidence type="ECO:0000256" key="6">
    <source>
        <dbReference type="ARBA" id="ARBA00049157"/>
    </source>
</evidence>
<dbReference type="NCBIfam" id="TIGR01740">
    <property type="entry name" value="pyrF"/>
    <property type="match status" value="1"/>
</dbReference>
<evidence type="ECO:0000256" key="4">
    <source>
        <dbReference type="ARBA" id="ARBA00022975"/>
    </source>
</evidence>
<dbReference type="PROSITE" id="PS00156">
    <property type="entry name" value="OMPDECASE"/>
    <property type="match status" value="1"/>
</dbReference>
<comment type="catalytic activity">
    <reaction evidence="6 7 8">
        <text>orotidine 5'-phosphate + H(+) = UMP + CO2</text>
        <dbReference type="Rhea" id="RHEA:11596"/>
        <dbReference type="ChEBI" id="CHEBI:15378"/>
        <dbReference type="ChEBI" id="CHEBI:16526"/>
        <dbReference type="ChEBI" id="CHEBI:57538"/>
        <dbReference type="ChEBI" id="CHEBI:57865"/>
        <dbReference type="EC" id="4.1.1.23"/>
    </reaction>
</comment>
<dbReference type="InterPro" id="IPR014732">
    <property type="entry name" value="OMPdecase"/>
</dbReference>
<dbReference type="InterPro" id="IPR018089">
    <property type="entry name" value="OMPdecase_AS"/>
</dbReference>
<feature type="binding site" evidence="7">
    <location>
        <position position="176"/>
    </location>
    <ligand>
        <name>substrate</name>
    </ligand>
</feature>
<feature type="binding site" evidence="7">
    <location>
        <position position="116"/>
    </location>
    <ligand>
        <name>substrate</name>
    </ligand>
</feature>
<feature type="domain" description="Orotidine 5'-phosphate decarboxylase" evidence="9">
    <location>
        <begin position="3"/>
        <end position="221"/>
    </location>
</feature>
<dbReference type="PANTHER" id="PTHR32119:SF2">
    <property type="entry name" value="OROTIDINE 5'-PHOSPHATE DECARBOXYLASE"/>
    <property type="match status" value="1"/>
</dbReference>
<dbReference type="CDD" id="cd04725">
    <property type="entry name" value="OMP_decarboxylase_like"/>
    <property type="match status" value="1"/>
</dbReference>
<feature type="binding site" evidence="7">
    <location>
        <position position="9"/>
    </location>
    <ligand>
        <name>substrate</name>
    </ligand>
</feature>
<sequence length="226" mass="24272">MSEIVLALDTEDLASADRMLELLGSKLKFVKIGPRLFYLGGRNFVMSLKNRWNVLLDVKLHDIPNTVGGAVSALAEMGIFGLTLHVAGGEKMLREAVKRRDEVNPDMKIFGVTVLTSIDESEWGALAPGSTLEEAIKARTRLAERSGIDGVVCSPKDLTTVKEVSGKLLTLVPGVRPKGASLDDQARIMTPAEAKKRGADFIVLGRPILAAPDPLEALTGIMNEVG</sequence>
<evidence type="ECO:0000313" key="11">
    <source>
        <dbReference type="Proteomes" id="UP000185093"/>
    </source>
</evidence>
<feature type="binding site" evidence="7">
    <location>
        <position position="185"/>
    </location>
    <ligand>
        <name>substrate</name>
    </ligand>
</feature>
<accession>A0ABY1JBI7</accession>
<feature type="binding site" evidence="7">
    <location>
        <position position="31"/>
    </location>
    <ligand>
        <name>substrate</name>
    </ligand>
</feature>
<dbReference type="NCBIfam" id="NF001273">
    <property type="entry name" value="PRK00230.1"/>
    <property type="match status" value="1"/>
</dbReference>
<name>A0ABY1JBI7_9BACT</name>
<gene>
    <name evidence="7" type="primary">pyrF</name>
    <name evidence="10" type="ORF">SAMN05444368_0477</name>
</gene>
<dbReference type="InterPro" id="IPR013785">
    <property type="entry name" value="Aldolase_TIM"/>
</dbReference>
<comment type="subunit">
    <text evidence="7">Homodimer.</text>
</comment>
<comment type="caution">
    <text evidence="10">The sequence shown here is derived from an EMBL/GenBank/DDBJ whole genome shotgun (WGS) entry which is preliminary data.</text>
</comment>
<keyword evidence="4 7" id="KW-0665">Pyrimidine biosynthesis</keyword>
<dbReference type="Proteomes" id="UP000185093">
    <property type="component" value="Unassembled WGS sequence"/>
</dbReference>
<proteinExistence type="inferred from homology"/>
<dbReference type="HAMAP" id="MF_01200_B">
    <property type="entry name" value="OMPdecase_type1_B"/>
    <property type="match status" value="1"/>
</dbReference>
<evidence type="ECO:0000256" key="3">
    <source>
        <dbReference type="ARBA" id="ARBA00022793"/>
    </source>
</evidence>
<evidence type="ECO:0000313" key="10">
    <source>
        <dbReference type="EMBL" id="SIN63798.1"/>
    </source>
</evidence>
<evidence type="ECO:0000256" key="1">
    <source>
        <dbReference type="ARBA" id="ARBA00002356"/>
    </source>
</evidence>
<keyword evidence="3 7" id="KW-0210">Decarboxylase</keyword>
<dbReference type="InterPro" id="IPR047596">
    <property type="entry name" value="OMPdecase_bac"/>
</dbReference>
<keyword evidence="5 7" id="KW-0456">Lyase</keyword>
<evidence type="ECO:0000256" key="2">
    <source>
        <dbReference type="ARBA" id="ARBA00004861"/>
    </source>
</evidence>
<dbReference type="InterPro" id="IPR011060">
    <property type="entry name" value="RibuloseP-bd_barrel"/>
</dbReference>
<dbReference type="PANTHER" id="PTHR32119">
    <property type="entry name" value="OROTIDINE 5'-PHOSPHATE DECARBOXYLASE"/>
    <property type="match status" value="1"/>
</dbReference>
<reference evidence="10 11" key="1">
    <citation type="submission" date="2016-11" db="EMBL/GenBank/DDBJ databases">
        <authorList>
            <person name="Varghese N."/>
            <person name="Submissions S."/>
        </authorList>
    </citation>
    <scope>NUCLEOTIDE SEQUENCE [LARGE SCALE GENOMIC DNA]</scope>
    <source>
        <strain evidence="10 11">DSM 20664</strain>
    </source>
</reference>
<dbReference type="Pfam" id="PF00215">
    <property type="entry name" value="OMPdecase"/>
    <property type="match status" value="1"/>
</dbReference>
<dbReference type="Gene3D" id="3.20.20.70">
    <property type="entry name" value="Aldolase class I"/>
    <property type="match status" value="1"/>
</dbReference>
<evidence type="ECO:0000256" key="7">
    <source>
        <dbReference type="HAMAP-Rule" id="MF_01200"/>
    </source>
</evidence>
<dbReference type="EC" id="4.1.1.23" evidence="7"/>
<protein>
    <recommendedName>
        <fullName evidence="7">Orotidine 5'-phosphate decarboxylase</fullName>
        <ecNumber evidence="7">4.1.1.23</ecNumber>
    </recommendedName>
    <alternativeName>
        <fullName evidence="7">OMP decarboxylase</fullName>
        <shortName evidence="7">OMPDCase</shortName>
        <shortName evidence="7">OMPdecase</shortName>
    </alternativeName>
</protein>
<dbReference type="RefSeq" id="WP_074199150.1">
    <property type="nucleotide sequence ID" value="NZ_DAORXD010000003.1"/>
</dbReference>
<organism evidence="10 11">
    <name type="scientific">Acetomicrobium flavidum</name>
    <dbReference type="NCBI Taxonomy" id="49896"/>
    <lineage>
        <taxon>Bacteria</taxon>
        <taxon>Thermotogati</taxon>
        <taxon>Synergistota</taxon>
        <taxon>Synergistia</taxon>
        <taxon>Synergistales</taxon>
        <taxon>Acetomicrobiaceae</taxon>
        <taxon>Acetomicrobium</taxon>
    </lineage>
</organism>
<feature type="binding site" evidence="7">
    <location>
        <begin position="57"/>
        <end position="66"/>
    </location>
    <ligand>
        <name>substrate</name>
    </ligand>
</feature>
<evidence type="ECO:0000256" key="8">
    <source>
        <dbReference type="RuleBase" id="RU000512"/>
    </source>
</evidence>
<feature type="binding site" evidence="7">
    <location>
        <position position="205"/>
    </location>
    <ligand>
        <name>substrate</name>
    </ligand>
</feature>
<dbReference type="EMBL" id="FSQZ01000001">
    <property type="protein sequence ID" value="SIN63798.1"/>
    <property type="molecule type" value="Genomic_DNA"/>
</dbReference>